<evidence type="ECO:0000313" key="2">
    <source>
        <dbReference type="EMBL" id="KAJ7043744.1"/>
    </source>
</evidence>
<gene>
    <name evidence="2" type="ORF">C8F04DRAFT_1229225</name>
</gene>
<dbReference type="EMBL" id="JARJCM010000009">
    <property type="protein sequence ID" value="KAJ7043744.1"/>
    <property type="molecule type" value="Genomic_DNA"/>
</dbReference>
<evidence type="ECO:0000259" key="1">
    <source>
        <dbReference type="PROSITE" id="PS50097"/>
    </source>
</evidence>
<dbReference type="AlphaFoldDB" id="A0AAD6TBY6"/>
<comment type="caution">
    <text evidence="2">The sequence shown here is derived from an EMBL/GenBank/DDBJ whole genome shotgun (WGS) entry which is preliminary data.</text>
</comment>
<dbReference type="Proteomes" id="UP001218188">
    <property type="component" value="Unassembled WGS sequence"/>
</dbReference>
<dbReference type="CDD" id="cd18186">
    <property type="entry name" value="BTB_POZ_ZBTB_KLHL-like"/>
    <property type="match status" value="1"/>
</dbReference>
<keyword evidence="3" id="KW-1185">Reference proteome</keyword>
<dbReference type="InterPro" id="IPR011333">
    <property type="entry name" value="SKP1/BTB/POZ_sf"/>
</dbReference>
<dbReference type="Gene3D" id="3.30.710.10">
    <property type="entry name" value="Potassium Channel Kv1.1, Chain A"/>
    <property type="match status" value="1"/>
</dbReference>
<evidence type="ECO:0000313" key="3">
    <source>
        <dbReference type="Proteomes" id="UP001218188"/>
    </source>
</evidence>
<dbReference type="InterPro" id="IPR000210">
    <property type="entry name" value="BTB/POZ_dom"/>
</dbReference>
<reference evidence="2" key="1">
    <citation type="submission" date="2023-03" db="EMBL/GenBank/DDBJ databases">
        <title>Massive genome expansion in bonnet fungi (Mycena s.s.) driven by repeated elements and novel gene families across ecological guilds.</title>
        <authorList>
            <consortium name="Lawrence Berkeley National Laboratory"/>
            <person name="Harder C.B."/>
            <person name="Miyauchi S."/>
            <person name="Viragh M."/>
            <person name="Kuo A."/>
            <person name="Thoen E."/>
            <person name="Andreopoulos B."/>
            <person name="Lu D."/>
            <person name="Skrede I."/>
            <person name="Drula E."/>
            <person name="Henrissat B."/>
            <person name="Morin E."/>
            <person name="Kohler A."/>
            <person name="Barry K."/>
            <person name="LaButti K."/>
            <person name="Morin E."/>
            <person name="Salamov A."/>
            <person name="Lipzen A."/>
            <person name="Mereny Z."/>
            <person name="Hegedus B."/>
            <person name="Baldrian P."/>
            <person name="Stursova M."/>
            <person name="Weitz H."/>
            <person name="Taylor A."/>
            <person name="Grigoriev I.V."/>
            <person name="Nagy L.G."/>
            <person name="Martin F."/>
            <person name="Kauserud H."/>
        </authorList>
    </citation>
    <scope>NUCLEOTIDE SEQUENCE</scope>
    <source>
        <strain evidence="2">CBHHK200</strain>
    </source>
</reference>
<feature type="domain" description="BTB" evidence="1">
    <location>
        <begin position="22"/>
        <end position="95"/>
    </location>
</feature>
<sequence length="309" mass="34956">MSLSDSSATEGVPIVRSDIWYSDGSVVLQAQNTQWRVHWSLLGQHSAFFRDMQALPQPPDQPTVEGCPVVELHDDVADVHRLLRVLYSPTIAPQKVIRFDVVAALIRLGRKYEFRALLNSAVQRITFENPTTLKEYDAREPSFPGNFIGYRGIEYDMLALARENNIMTALPCAYYRVLRCSTHKELFDGLGGATFLAPADQRQCNLSREKLIMAQMGCLGSLGWLWDWDSHGTPPDCKTPDMCSRVRAEAARGYHNSVEVRALESTDTGSCSVCFSRIKNGVRQARLMMWAHLPTYCDLPRWKELKNDL</sequence>
<accession>A0AAD6TBY6</accession>
<organism evidence="2 3">
    <name type="scientific">Mycena alexandri</name>
    <dbReference type="NCBI Taxonomy" id="1745969"/>
    <lineage>
        <taxon>Eukaryota</taxon>
        <taxon>Fungi</taxon>
        <taxon>Dikarya</taxon>
        <taxon>Basidiomycota</taxon>
        <taxon>Agaricomycotina</taxon>
        <taxon>Agaricomycetes</taxon>
        <taxon>Agaricomycetidae</taxon>
        <taxon>Agaricales</taxon>
        <taxon>Marasmiineae</taxon>
        <taxon>Mycenaceae</taxon>
        <taxon>Mycena</taxon>
    </lineage>
</organism>
<name>A0AAD6TBY6_9AGAR</name>
<protein>
    <recommendedName>
        <fullName evidence="1">BTB domain-containing protein</fullName>
    </recommendedName>
</protein>
<dbReference type="Pfam" id="PF00651">
    <property type="entry name" value="BTB"/>
    <property type="match status" value="1"/>
</dbReference>
<dbReference type="PROSITE" id="PS50097">
    <property type="entry name" value="BTB"/>
    <property type="match status" value="1"/>
</dbReference>
<proteinExistence type="predicted"/>